<evidence type="ECO:0000256" key="1">
    <source>
        <dbReference type="SAM" id="MobiDB-lite"/>
    </source>
</evidence>
<evidence type="ECO:0000313" key="2">
    <source>
        <dbReference type="EMBL" id="PWA81997.1"/>
    </source>
</evidence>
<sequence>MSEQEPKPPNPNESNQPPPVVNPPSSRSDKNLKPKKTTRTMNLKLTNTMKHHDMLNKSSDVNVKKVVTTSSSKMGGESMEGMNYMVNGDSLFEMGMSSKGQGDVAEKDGLSSSVLGKKNIDSSCIEVSLPEIPIPVELNPILNPLPREKTSNVSVTKVDGVSNKGDLGKESWVVGETSGTRDVNMQDKKDARKPLLFSNVVQGANYSGSNKLRMVPCAVNEGYGRASYARVLVEVDAAKGMADNVEVWYKNLNRSMKLSVEYAWQPPLCSHCCVFGHSSKKCGARVVNVDENVAKSGAKMQANVKGNDVQQRDEVWQTVPDKKATRNNTDNMIPQAQYNYPYGGGNARVVKNNEKGKEVIMEEMQNQEKNKGGNSGRSSQVKHISQRNFNTKNRYSVLATEVDDGNENEWQGVKVNIDVACEMGIPFDEEEVLKWPQNLQEYYKMKYDAMKKSDKRDLLLNKIKIIENDILTSNKNIEVNSHKLANEGVAFEMESTGASRE</sequence>
<dbReference type="EMBL" id="PKPP01001523">
    <property type="protein sequence ID" value="PWA81997.1"/>
    <property type="molecule type" value="Genomic_DNA"/>
</dbReference>
<dbReference type="Proteomes" id="UP000245207">
    <property type="component" value="Unassembled WGS sequence"/>
</dbReference>
<dbReference type="InterPro" id="IPR040256">
    <property type="entry name" value="At4g02000-like"/>
</dbReference>
<name>A0A2U1P8D3_ARTAN</name>
<proteinExistence type="predicted"/>
<feature type="region of interest" description="Disordered" evidence="1">
    <location>
        <begin position="1"/>
        <end position="40"/>
    </location>
</feature>
<reference evidence="2 3" key="1">
    <citation type="journal article" date="2018" name="Mol. Plant">
        <title>The genome of Artemisia annua provides insight into the evolution of Asteraceae family and artemisinin biosynthesis.</title>
        <authorList>
            <person name="Shen Q."/>
            <person name="Zhang L."/>
            <person name="Liao Z."/>
            <person name="Wang S."/>
            <person name="Yan T."/>
            <person name="Shi P."/>
            <person name="Liu M."/>
            <person name="Fu X."/>
            <person name="Pan Q."/>
            <person name="Wang Y."/>
            <person name="Lv Z."/>
            <person name="Lu X."/>
            <person name="Zhang F."/>
            <person name="Jiang W."/>
            <person name="Ma Y."/>
            <person name="Chen M."/>
            <person name="Hao X."/>
            <person name="Li L."/>
            <person name="Tang Y."/>
            <person name="Lv G."/>
            <person name="Zhou Y."/>
            <person name="Sun X."/>
            <person name="Brodelius P.E."/>
            <person name="Rose J.K.C."/>
            <person name="Tang K."/>
        </authorList>
    </citation>
    <scope>NUCLEOTIDE SEQUENCE [LARGE SCALE GENOMIC DNA]</scope>
    <source>
        <strain evidence="3">cv. Huhao1</strain>
        <tissue evidence="2">Leaf</tissue>
    </source>
</reference>
<dbReference type="AlphaFoldDB" id="A0A2U1P8D3"/>
<keyword evidence="3" id="KW-1185">Reference proteome</keyword>
<accession>A0A2U1P8D3</accession>
<dbReference type="PANTHER" id="PTHR31286:SF99">
    <property type="entry name" value="DUF4283 DOMAIN-CONTAINING PROTEIN"/>
    <property type="match status" value="1"/>
</dbReference>
<organism evidence="2 3">
    <name type="scientific">Artemisia annua</name>
    <name type="common">Sweet wormwood</name>
    <dbReference type="NCBI Taxonomy" id="35608"/>
    <lineage>
        <taxon>Eukaryota</taxon>
        <taxon>Viridiplantae</taxon>
        <taxon>Streptophyta</taxon>
        <taxon>Embryophyta</taxon>
        <taxon>Tracheophyta</taxon>
        <taxon>Spermatophyta</taxon>
        <taxon>Magnoliopsida</taxon>
        <taxon>eudicotyledons</taxon>
        <taxon>Gunneridae</taxon>
        <taxon>Pentapetalae</taxon>
        <taxon>asterids</taxon>
        <taxon>campanulids</taxon>
        <taxon>Asterales</taxon>
        <taxon>Asteraceae</taxon>
        <taxon>Asteroideae</taxon>
        <taxon>Anthemideae</taxon>
        <taxon>Artemisiinae</taxon>
        <taxon>Artemisia</taxon>
    </lineage>
</organism>
<feature type="compositionally biased region" description="Pro residues" evidence="1">
    <location>
        <begin position="7"/>
        <end position="22"/>
    </location>
</feature>
<protein>
    <submittedName>
        <fullName evidence="2">Zinc knuckle CX2CX4HX4C</fullName>
    </submittedName>
</protein>
<gene>
    <name evidence="2" type="ORF">CTI12_AA181970</name>
</gene>
<dbReference type="PANTHER" id="PTHR31286">
    <property type="entry name" value="GLYCINE-RICH CELL WALL STRUCTURAL PROTEIN 1.8-LIKE"/>
    <property type="match status" value="1"/>
</dbReference>
<evidence type="ECO:0000313" key="3">
    <source>
        <dbReference type="Proteomes" id="UP000245207"/>
    </source>
</evidence>
<comment type="caution">
    <text evidence="2">The sequence shown here is derived from an EMBL/GenBank/DDBJ whole genome shotgun (WGS) entry which is preliminary data.</text>
</comment>
<feature type="region of interest" description="Disordered" evidence="1">
    <location>
        <begin position="365"/>
        <end position="384"/>
    </location>
</feature>